<dbReference type="PANTHER" id="PTHR11388">
    <property type="entry name" value="ORGANIC ANION TRANSPORTER"/>
    <property type="match status" value="1"/>
</dbReference>
<dbReference type="InterPro" id="IPR004156">
    <property type="entry name" value="OATP"/>
</dbReference>
<keyword evidence="3" id="KW-1185">Reference proteome</keyword>
<accession>A0A9D4BUI6</accession>
<keyword evidence="1" id="KW-0472">Membrane</keyword>
<evidence type="ECO:0000313" key="2">
    <source>
        <dbReference type="EMBL" id="KAH3710165.1"/>
    </source>
</evidence>
<feature type="transmembrane region" description="Helical" evidence="1">
    <location>
        <begin position="82"/>
        <end position="102"/>
    </location>
</feature>
<dbReference type="GO" id="GO:0043252">
    <property type="term" value="P:sodium-independent organic anion transport"/>
    <property type="evidence" value="ECO:0007669"/>
    <property type="project" value="TreeGrafter"/>
</dbReference>
<keyword evidence="1" id="KW-1133">Transmembrane helix</keyword>
<dbReference type="PANTHER" id="PTHR11388:SF100">
    <property type="entry name" value="SOLUTE CARRIER ORGANIC ANION TRANSPORTER FAMILY MEMBER 4A1"/>
    <property type="match status" value="1"/>
</dbReference>
<dbReference type="GO" id="GO:0015347">
    <property type="term" value="F:sodium-independent organic anion transmembrane transporter activity"/>
    <property type="evidence" value="ECO:0007669"/>
    <property type="project" value="TreeGrafter"/>
</dbReference>
<sequence length="115" mass="13238">MLYLLPVTKRVLVSNPAVDISPKDPRWLGAWWLGFLVFGGFALIFSVPTMCFPRYLKSKKRKGDLVVISKERRLQRETQVSVWKALFLEMKGMIFVLAFPSVPDWQTNFTTTNAV</sequence>
<keyword evidence="1" id="KW-0812">Transmembrane</keyword>
<dbReference type="Proteomes" id="UP000828390">
    <property type="component" value="Unassembled WGS sequence"/>
</dbReference>
<organism evidence="2 3">
    <name type="scientific">Dreissena polymorpha</name>
    <name type="common">Zebra mussel</name>
    <name type="synonym">Mytilus polymorpha</name>
    <dbReference type="NCBI Taxonomy" id="45954"/>
    <lineage>
        <taxon>Eukaryota</taxon>
        <taxon>Metazoa</taxon>
        <taxon>Spiralia</taxon>
        <taxon>Lophotrochozoa</taxon>
        <taxon>Mollusca</taxon>
        <taxon>Bivalvia</taxon>
        <taxon>Autobranchia</taxon>
        <taxon>Heteroconchia</taxon>
        <taxon>Euheterodonta</taxon>
        <taxon>Imparidentia</taxon>
        <taxon>Neoheterodontei</taxon>
        <taxon>Myida</taxon>
        <taxon>Dreissenoidea</taxon>
        <taxon>Dreissenidae</taxon>
        <taxon>Dreissena</taxon>
    </lineage>
</organism>
<reference evidence="2" key="2">
    <citation type="submission" date="2020-11" db="EMBL/GenBank/DDBJ databases">
        <authorList>
            <person name="McCartney M.A."/>
            <person name="Auch B."/>
            <person name="Kono T."/>
            <person name="Mallez S."/>
            <person name="Becker A."/>
            <person name="Gohl D.M."/>
            <person name="Silverstein K.A.T."/>
            <person name="Koren S."/>
            <person name="Bechman K.B."/>
            <person name="Herman A."/>
            <person name="Abrahante J.E."/>
            <person name="Garbe J."/>
        </authorList>
    </citation>
    <scope>NUCLEOTIDE SEQUENCE</scope>
    <source>
        <strain evidence="2">Duluth1</strain>
        <tissue evidence="2">Whole animal</tissue>
    </source>
</reference>
<protein>
    <submittedName>
        <fullName evidence="2">Uncharacterized protein</fullName>
    </submittedName>
</protein>
<dbReference type="Pfam" id="PF03137">
    <property type="entry name" value="OATP"/>
    <property type="match status" value="1"/>
</dbReference>
<feature type="transmembrane region" description="Helical" evidence="1">
    <location>
        <begin position="30"/>
        <end position="52"/>
    </location>
</feature>
<gene>
    <name evidence="2" type="ORF">DPMN_069634</name>
</gene>
<proteinExistence type="predicted"/>
<reference evidence="2" key="1">
    <citation type="journal article" date="2019" name="bioRxiv">
        <title>The Genome of the Zebra Mussel, Dreissena polymorpha: A Resource for Invasive Species Research.</title>
        <authorList>
            <person name="McCartney M.A."/>
            <person name="Auch B."/>
            <person name="Kono T."/>
            <person name="Mallez S."/>
            <person name="Zhang Y."/>
            <person name="Obille A."/>
            <person name="Becker A."/>
            <person name="Abrahante J.E."/>
            <person name="Garbe J."/>
            <person name="Badalamenti J.P."/>
            <person name="Herman A."/>
            <person name="Mangelson H."/>
            <person name="Liachko I."/>
            <person name="Sullivan S."/>
            <person name="Sone E.D."/>
            <person name="Koren S."/>
            <person name="Silverstein K.A.T."/>
            <person name="Beckman K.B."/>
            <person name="Gohl D.M."/>
        </authorList>
    </citation>
    <scope>NUCLEOTIDE SEQUENCE</scope>
    <source>
        <strain evidence="2">Duluth1</strain>
        <tissue evidence="2">Whole animal</tissue>
    </source>
</reference>
<evidence type="ECO:0000256" key="1">
    <source>
        <dbReference type="SAM" id="Phobius"/>
    </source>
</evidence>
<evidence type="ECO:0000313" key="3">
    <source>
        <dbReference type="Proteomes" id="UP000828390"/>
    </source>
</evidence>
<dbReference type="GO" id="GO:0016323">
    <property type="term" value="C:basolateral plasma membrane"/>
    <property type="evidence" value="ECO:0007669"/>
    <property type="project" value="TreeGrafter"/>
</dbReference>
<dbReference type="AlphaFoldDB" id="A0A9D4BUI6"/>
<dbReference type="EMBL" id="JAIWYP010000014">
    <property type="protein sequence ID" value="KAH3710165.1"/>
    <property type="molecule type" value="Genomic_DNA"/>
</dbReference>
<comment type="caution">
    <text evidence="2">The sequence shown here is derived from an EMBL/GenBank/DDBJ whole genome shotgun (WGS) entry which is preliminary data.</text>
</comment>
<name>A0A9D4BUI6_DREPO</name>